<organism evidence="1">
    <name type="scientific">Anguilla anguilla</name>
    <name type="common">European freshwater eel</name>
    <name type="synonym">Muraena anguilla</name>
    <dbReference type="NCBI Taxonomy" id="7936"/>
    <lineage>
        <taxon>Eukaryota</taxon>
        <taxon>Metazoa</taxon>
        <taxon>Chordata</taxon>
        <taxon>Craniata</taxon>
        <taxon>Vertebrata</taxon>
        <taxon>Euteleostomi</taxon>
        <taxon>Actinopterygii</taxon>
        <taxon>Neopterygii</taxon>
        <taxon>Teleostei</taxon>
        <taxon>Anguilliformes</taxon>
        <taxon>Anguillidae</taxon>
        <taxon>Anguilla</taxon>
    </lineage>
</organism>
<dbReference type="EMBL" id="GBXM01045923">
    <property type="protein sequence ID" value="JAH62654.1"/>
    <property type="molecule type" value="Transcribed_RNA"/>
</dbReference>
<reference evidence="1" key="2">
    <citation type="journal article" date="2015" name="Fish Shellfish Immunol.">
        <title>Early steps in the European eel (Anguilla anguilla)-Vibrio vulnificus interaction in the gills: Role of the RtxA13 toxin.</title>
        <authorList>
            <person name="Callol A."/>
            <person name="Pajuelo D."/>
            <person name="Ebbesson L."/>
            <person name="Teles M."/>
            <person name="MacKenzie S."/>
            <person name="Amaro C."/>
        </authorList>
    </citation>
    <scope>NUCLEOTIDE SEQUENCE</scope>
</reference>
<proteinExistence type="predicted"/>
<reference evidence="1" key="1">
    <citation type="submission" date="2014-11" db="EMBL/GenBank/DDBJ databases">
        <authorList>
            <person name="Amaro Gonzalez C."/>
        </authorList>
    </citation>
    <scope>NUCLEOTIDE SEQUENCE</scope>
</reference>
<name>A0A0E9U9R7_ANGAN</name>
<dbReference type="AlphaFoldDB" id="A0A0E9U9R7"/>
<sequence length="27" mass="3041">MMKVSILQNIVFCLDKTSLYCTFAALS</sequence>
<protein>
    <submittedName>
        <fullName evidence="1">Uncharacterized protein</fullName>
    </submittedName>
</protein>
<accession>A0A0E9U9R7</accession>
<evidence type="ECO:0000313" key="1">
    <source>
        <dbReference type="EMBL" id="JAH62654.1"/>
    </source>
</evidence>